<feature type="compositionally biased region" description="Polar residues" evidence="1">
    <location>
        <begin position="154"/>
        <end position="166"/>
    </location>
</feature>
<feature type="compositionally biased region" description="Polar residues" evidence="1">
    <location>
        <begin position="427"/>
        <end position="437"/>
    </location>
</feature>
<feature type="region of interest" description="Disordered" evidence="1">
    <location>
        <begin position="110"/>
        <end position="437"/>
    </location>
</feature>
<evidence type="ECO:0000313" key="2">
    <source>
        <dbReference type="EMBL" id="TRX88092.1"/>
    </source>
</evidence>
<evidence type="ECO:0000256" key="1">
    <source>
        <dbReference type="SAM" id="MobiDB-lite"/>
    </source>
</evidence>
<dbReference type="InterPro" id="IPR037504">
    <property type="entry name" value="PSI_induc_2"/>
</dbReference>
<name>A0A553HJG9_9PEZI</name>
<protein>
    <submittedName>
        <fullName evidence="2">Uncharacterized protein</fullName>
    </submittedName>
</protein>
<dbReference type="OrthoDB" id="5401332at2759"/>
<feature type="compositionally biased region" description="Polar residues" evidence="1">
    <location>
        <begin position="201"/>
        <end position="257"/>
    </location>
</feature>
<accession>A0A553HJG9</accession>
<feature type="compositionally biased region" description="Polar residues" evidence="1">
    <location>
        <begin position="336"/>
        <end position="359"/>
    </location>
</feature>
<dbReference type="GO" id="GO:0005886">
    <property type="term" value="C:plasma membrane"/>
    <property type="evidence" value="ECO:0007669"/>
    <property type="project" value="TreeGrafter"/>
</dbReference>
<dbReference type="PANTHER" id="PTHR40018">
    <property type="entry name" value="[PSI+] INDUCTION PROTEIN 2"/>
    <property type="match status" value="1"/>
</dbReference>
<evidence type="ECO:0000313" key="3">
    <source>
        <dbReference type="Proteomes" id="UP000319160"/>
    </source>
</evidence>
<dbReference type="PANTHER" id="PTHR40018:SF1">
    <property type="entry name" value="[PSI+] INDUCTION PROTEIN 2"/>
    <property type="match status" value="1"/>
</dbReference>
<dbReference type="EMBL" id="VFLP01000100">
    <property type="protein sequence ID" value="TRX88092.1"/>
    <property type="molecule type" value="Genomic_DNA"/>
</dbReference>
<dbReference type="GO" id="GO:0005935">
    <property type="term" value="C:cellular bud neck"/>
    <property type="evidence" value="ECO:0007669"/>
    <property type="project" value="TreeGrafter"/>
</dbReference>
<sequence>MPHVGIVMERSLQDRSWGDAFADLLSRSAVAAMGKRQSLDSISGDITDAATAFSSWDNCFKATICNPPRGKRSKYLDEPFVPPNHDQAYRSPPPMHAGFDSMKPSVPQYAEFDTGNKKDADALPAMPSWEEASSKKVLVEEESVEMEPLKKPAQNPSQMNLTNLPTTPSPRALSPYGPPAGTGNPNGYMAAGHNDDAGAYGTNQQGYNEYNNHGYGQQYASQVAGSMGRQTPRQDYNNGYDRSNVDQGYSQYPQSRTPRPYNDEYGRSGTPASYNDYRGMPANDGYGNGNDRRSPAPQVGYGYGNPPRMGSPGAQAGYGYANARRSPAPQAGYRSPQRSYTQDEYTGQYPASSHQGYSNDTHDGFAHAAPEHYVQPPPPTSPIRNNSGFDFNSGYARSDARSSPGPTQSANGGAAYPGYRSYKPAQDTRQQHTWEGV</sequence>
<organism evidence="2 3">
    <name type="scientific">Xylaria flabelliformis</name>
    <dbReference type="NCBI Taxonomy" id="2512241"/>
    <lineage>
        <taxon>Eukaryota</taxon>
        <taxon>Fungi</taxon>
        <taxon>Dikarya</taxon>
        <taxon>Ascomycota</taxon>
        <taxon>Pezizomycotina</taxon>
        <taxon>Sordariomycetes</taxon>
        <taxon>Xylariomycetidae</taxon>
        <taxon>Xylariales</taxon>
        <taxon>Xylariaceae</taxon>
        <taxon>Xylaria</taxon>
    </lineage>
</organism>
<reference evidence="3" key="1">
    <citation type="submission" date="2019-06" db="EMBL/GenBank/DDBJ databases">
        <title>Draft genome sequence of the griseofulvin-producing fungus Xylaria cubensis strain G536.</title>
        <authorList>
            <person name="Mead M.E."/>
            <person name="Raja H.A."/>
            <person name="Steenwyk J.L."/>
            <person name="Knowles S.L."/>
            <person name="Oberlies N.H."/>
            <person name="Rokas A."/>
        </authorList>
    </citation>
    <scope>NUCLEOTIDE SEQUENCE [LARGE SCALE GENOMIC DNA]</scope>
    <source>
        <strain evidence="3">G536</strain>
    </source>
</reference>
<keyword evidence="3" id="KW-1185">Reference proteome</keyword>
<comment type="caution">
    <text evidence="2">The sequence shown here is derived from an EMBL/GenBank/DDBJ whole genome shotgun (WGS) entry which is preliminary data.</text>
</comment>
<dbReference type="Proteomes" id="UP000319160">
    <property type="component" value="Unassembled WGS sequence"/>
</dbReference>
<dbReference type="AlphaFoldDB" id="A0A553HJG9"/>
<proteinExistence type="predicted"/>
<gene>
    <name evidence="2" type="ORF">FHL15_010990</name>
</gene>